<protein>
    <submittedName>
        <fullName evidence="1">Uncharacterized protein</fullName>
    </submittedName>
</protein>
<evidence type="ECO:0000313" key="2">
    <source>
        <dbReference type="Proteomes" id="UP001061991"/>
    </source>
</evidence>
<gene>
    <name evidence="1" type="ORF">N8E88_07950</name>
</gene>
<dbReference type="EMBL" id="CP104972">
    <property type="protein sequence ID" value="UXN58831.1"/>
    <property type="molecule type" value="Genomic_DNA"/>
</dbReference>
<evidence type="ECO:0000313" key="1">
    <source>
        <dbReference type="EMBL" id="UXN58831.1"/>
    </source>
</evidence>
<keyword evidence="1" id="KW-0614">Plasmid</keyword>
<geneLocation type="plasmid" evidence="1 2">
    <name>p_unnamed1</name>
</geneLocation>
<organism evidence="1 2">
    <name type="scientific">Phyllobacterium zundukense</name>
    <dbReference type="NCBI Taxonomy" id="1867719"/>
    <lineage>
        <taxon>Bacteria</taxon>
        <taxon>Pseudomonadati</taxon>
        <taxon>Pseudomonadota</taxon>
        <taxon>Alphaproteobacteria</taxon>
        <taxon>Hyphomicrobiales</taxon>
        <taxon>Phyllobacteriaceae</taxon>
        <taxon>Phyllobacterium</taxon>
    </lineage>
</organism>
<accession>A0ACD4CZ45</accession>
<sequence>MHGQTKILTDARGWSLYTFDEDQPGKSECTLLCATAWPPFEAPASARASGHWSLIRRSSGVLQWAYKGSPLYTYRLDFKPGEIRGDGAEGIWHLAKP</sequence>
<proteinExistence type="predicted"/>
<keyword evidence="2" id="KW-1185">Reference proteome</keyword>
<dbReference type="Proteomes" id="UP001061991">
    <property type="component" value="Plasmid p_unnamed1"/>
</dbReference>
<reference evidence="1" key="1">
    <citation type="submission" date="2022-09" db="EMBL/GenBank/DDBJ databases">
        <title>Interaction between co-microsymbionts with complementary sets of symbiotic genes in legume-rhizobium systems.</title>
        <authorList>
            <person name="Safronova V."/>
            <person name="Sazanova A."/>
            <person name="Afonin A."/>
            <person name="Chirak E."/>
        </authorList>
    </citation>
    <scope>NUCLEOTIDE SEQUENCE</scope>
    <source>
        <strain evidence="1">A18/3m</strain>
    </source>
</reference>
<name>A0ACD4CZ45_9HYPH</name>